<feature type="compositionally biased region" description="Polar residues" evidence="1">
    <location>
        <begin position="82"/>
        <end position="94"/>
    </location>
</feature>
<protein>
    <recommendedName>
        <fullName evidence="6">G domain-containing protein</fullName>
    </recommendedName>
</protein>
<gene>
    <name evidence="4" type="ORF">AJ78_06233</name>
</gene>
<dbReference type="InterPro" id="IPR027417">
    <property type="entry name" value="P-loop_NTPase"/>
</dbReference>
<dbReference type="VEuPathDB" id="FungiDB:AJ78_06233"/>
<dbReference type="Pfam" id="PF24564">
    <property type="entry name" value="DUF7605"/>
    <property type="match status" value="1"/>
</dbReference>
<feature type="region of interest" description="Disordered" evidence="1">
    <location>
        <begin position="1"/>
        <end position="20"/>
    </location>
</feature>
<evidence type="ECO:0000313" key="5">
    <source>
        <dbReference type="Proteomes" id="UP000182235"/>
    </source>
</evidence>
<name>A0A1J9PZH6_9EURO</name>
<feature type="compositionally biased region" description="Low complexity" evidence="1">
    <location>
        <begin position="26"/>
        <end position="81"/>
    </location>
</feature>
<dbReference type="InterPro" id="IPR056024">
    <property type="entry name" value="DUF7605"/>
</dbReference>
<feature type="region of interest" description="Disordered" evidence="1">
    <location>
        <begin position="206"/>
        <end position="334"/>
    </location>
</feature>
<evidence type="ECO:0008006" key="6">
    <source>
        <dbReference type="Google" id="ProtNLM"/>
    </source>
</evidence>
<organism evidence="4 5">
    <name type="scientific">Emergomyces pasteurianus Ep9510</name>
    <dbReference type="NCBI Taxonomy" id="1447872"/>
    <lineage>
        <taxon>Eukaryota</taxon>
        <taxon>Fungi</taxon>
        <taxon>Dikarya</taxon>
        <taxon>Ascomycota</taxon>
        <taxon>Pezizomycotina</taxon>
        <taxon>Eurotiomycetes</taxon>
        <taxon>Eurotiomycetidae</taxon>
        <taxon>Onygenales</taxon>
        <taxon>Ajellomycetaceae</taxon>
        <taxon>Emergomyces</taxon>
    </lineage>
</organism>
<feature type="domain" description="DUF7605" evidence="3">
    <location>
        <begin position="936"/>
        <end position="1114"/>
    </location>
</feature>
<dbReference type="EMBL" id="LGRN01000314">
    <property type="protein sequence ID" value="OJD13291.1"/>
    <property type="molecule type" value="Genomic_DNA"/>
</dbReference>
<keyword evidence="5" id="KW-1185">Reference proteome</keyword>
<sequence>MSGSHTPRSQDAESQPNLFTSFASSSFASPFSSTQSGSASDSTNNGPNLTPGTNASSSQSSLFMTSSSSSSSAFGRLSSPSAPTDNGWNTMPSTPSRPPFIFGSASPSSTLFSQTPSRSAKPAAPLDGSQTSSILGSGNGTRSLFGQQAVPQPQTSAYPTETRSLFGRPVSQTFNPPNMFGAGILFGLPTQADSSNSRATESLFGARLHRPVSAEPETSRQRQSRNINLSPADIPIPSRTANSTSSRFNHARSVSSTTPRRHNTRSISPDPRADRPSTRGSVPFIFRSGPTQPTRTSAIPRTPIIQPPQTPQESPAGSTRQPTFTTPIAPSESQNIQSITVGDLFDTTPNRVFRSPQRESLFRTASSVSDSQASLVEGLAELGTGGYEASATPSVANDFNVLDLDDDNTTEQTPPQFEYSARDEPLPAGLPYYDAQFQRYLRDGKNVATTIAELLRNFAIANEAGSSLNRIFETATELSQYNSPTTRIVGVVGNTGQGKSSLVNALLDEKELAKTNSMGGSVTSFVTEYRYALPHHTSAYVVEVEYLKDDELRTELSQLLDDYRYLHTPRNELEGDALHRAQVQSTTAEATLAAAFGNQPNWDTGSLRDFSAGGRDIALANLENWATTLQWPNGARDGNWSDTANSSQHCLRLIEGFMSDTLWPFVKVVRVYLRAAVLKLGLILADLPGFRDLNYARVQAARRYLARCNEIFIVSDIKRVVADETIRETIREIIREHVTSAPGIGDVSTPNICIICSHSTQAWSGQLSPRELEVLNSAKSQMREARQGEWMNERQYKEGKIRYAKLFATARNRDISRKLGSIYAHARPTVFCVDTKLYRTAWNLEAVEVSGIPSLRQFCYRIPAQALYNSAHNFLHNSLPSLVRSLDLWYESGRENGSQPLLNTVSTAELREQIDAIEDTFSALFSLGTVSLSYSQNRNRIIAAASAACQDWDRMAFRSLESYAAWCRHNGTYGTKAIEFKCWNSELISPLAVALRDSWDSLDQEYEDSFSTFRGIISGLMHQIRQTARGARAPQSFLSNILSRERAALHILDEQYHSYRDSFRSLKRDATGGHNTSFIVDEMVPTYKACARDSGTGVHARIRRLIHQHVDDKDALNMVYRAIKVEHARLVRDMTLIVQIQLGRICDDIQNDLIAIHAADTSLLERYPIFFHDLSQVLVSARATVGSWG</sequence>
<dbReference type="SUPFAM" id="SSF52540">
    <property type="entry name" value="P-loop containing nucleoside triphosphate hydrolases"/>
    <property type="match status" value="1"/>
</dbReference>
<feature type="compositionally biased region" description="Polar residues" evidence="1">
    <location>
        <begin position="105"/>
        <end position="118"/>
    </location>
</feature>
<dbReference type="PANTHER" id="PTHR36681">
    <property type="entry name" value="NUCLEAR GTPASE, GERMINAL CENTER-ASSOCIATED, TANDEM DUPLICATE 3"/>
    <property type="match status" value="1"/>
</dbReference>
<dbReference type="PANTHER" id="PTHR36681:SF3">
    <property type="entry name" value="NUCLEAR GTPASE, GERMINAL CENTER-ASSOCIATED, TANDEM DUPLICATE 3"/>
    <property type="match status" value="1"/>
</dbReference>
<dbReference type="InterPro" id="IPR045063">
    <property type="entry name" value="Dynamin_N"/>
</dbReference>
<feature type="compositionally biased region" description="Polar residues" evidence="1">
    <location>
        <begin position="128"/>
        <end position="160"/>
    </location>
</feature>
<evidence type="ECO:0000256" key="1">
    <source>
        <dbReference type="SAM" id="MobiDB-lite"/>
    </source>
</evidence>
<dbReference type="OrthoDB" id="4172309at2759"/>
<comment type="caution">
    <text evidence="4">The sequence shown here is derived from an EMBL/GenBank/DDBJ whole genome shotgun (WGS) entry which is preliminary data.</text>
</comment>
<dbReference type="Gene3D" id="3.40.50.300">
    <property type="entry name" value="P-loop containing nucleotide triphosphate hydrolases"/>
    <property type="match status" value="1"/>
</dbReference>
<evidence type="ECO:0000313" key="4">
    <source>
        <dbReference type="EMBL" id="OJD13291.1"/>
    </source>
</evidence>
<feature type="compositionally biased region" description="Polar residues" evidence="1">
    <location>
        <begin position="239"/>
        <end position="258"/>
    </location>
</feature>
<dbReference type="AlphaFoldDB" id="A0A1J9PZH6"/>
<evidence type="ECO:0000259" key="2">
    <source>
        <dbReference type="Pfam" id="PF00350"/>
    </source>
</evidence>
<feature type="compositionally biased region" description="Polar residues" evidence="1">
    <location>
        <begin position="313"/>
        <end position="334"/>
    </location>
</feature>
<dbReference type="Pfam" id="PF00350">
    <property type="entry name" value="Dynamin_N"/>
    <property type="match status" value="1"/>
</dbReference>
<accession>A0A1J9PZH6</accession>
<dbReference type="Proteomes" id="UP000182235">
    <property type="component" value="Unassembled WGS sequence"/>
</dbReference>
<feature type="domain" description="Dynamin N-terminal" evidence="2">
    <location>
        <begin position="489"/>
        <end position="734"/>
    </location>
</feature>
<reference evidence="4 5" key="1">
    <citation type="submission" date="2015-07" db="EMBL/GenBank/DDBJ databases">
        <title>Emmonsia species relationships and genome sequence.</title>
        <authorList>
            <consortium name="The Broad Institute Genomics Platform"/>
            <person name="Cuomo C.A."/>
            <person name="Munoz J.F."/>
            <person name="Imamovic A."/>
            <person name="Priest M.E."/>
            <person name="Young S."/>
            <person name="Clay O.K."/>
            <person name="McEwen J.G."/>
        </authorList>
    </citation>
    <scope>NUCLEOTIDE SEQUENCE [LARGE SCALE GENOMIC DNA]</scope>
    <source>
        <strain evidence="4 5">UAMH 9510</strain>
    </source>
</reference>
<evidence type="ECO:0000259" key="3">
    <source>
        <dbReference type="Pfam" id="PF24564"/>
    </source>
</evidence>
<proteinExistence type="predicted"/>
<dbReference type="STRING" id="1447872.A0A1J9PZH6"/>
<feature type="region of interest" description="Disordered" evidence="1">
    <location>
        <begin position="26"/>
        <end position="160"/>
    </location>
</feature>